<dbReference type="PANTHER" id="PTHR36836:SF1">
    <property type="entry name" value="COLANIC ACID BIOSYNTHESIS PROTEIN WCAK"/>
    <property type="match status" value="1"/>
</dbReference>
<proteinExistence type="predicted"/>
<dbReference type="Proteomes" id="UP000613840">
    <property type="component" value="Unassembled WGS sequence"/>
</dbReference>
<comment type="caution">
    <text evidence="2">The sequence shown here is derived from an EMBL/GenBank/DDBJ whole genome shotgun (WGS) entry which is preliminary data.</text>
</comment>
<evidence type="ECO:0000313" key="3">
    <source>
        <dbReference type="Proteomes" id="UP000613840"/>
    </source>
</evidence>
<evidence type="ECO:0000259" key="1">
    <source>
        <dbReference type="Pfam" id="PF04230"/>
    </source>
</evidence>
<dbReference type="AlphaFoldDB" id="A0A917W1X2"/>
<gene>
    <name evidence="2" type="ORF">GCM10011575_17430</name>
</gene>
<sequence length="364" mass="39861">MRALVLWADGGSSNLGVRALGAGTEALLRRLEPDVQVMHQGYGPGDAPTRIGAPKPQVRRLIRDSDGLVDWVRTFDIVIDTRAGDSFADIYGLGRLLTMNLMQEIVRKAKVPVTFGPQTIGPFTTRRGRLLARRALHNAVSVMARDPESADAARRLGRPVDVLGTDVVFAIDRAEPDTERDVLLNVSGLLWRPNSHVDHAHYQRLIMSLSERLVSAGRQLTLLSHVIDSPDPDNDVPANAELASMLEERGHGRPEILIPGSLDEARRHIASARIVIGSRMHACLNALSLGVPAVPLSYSRKFEPLLGQLNWRQGVDLRSRDASMADRIISAVDDPTLAASSAQVRDRAHGLLEPVYDQLERVVA</sequence>
<feature type="domain" description="Polysaccharide pyruvyl transferase" evidence="1">
    <location>
        <begin position="14"/>
        <end position="299"/>
    </location>
</feature>
<dbReference type="InterPro" id="IPR007345">
    <property type="entry name" value="Polysacch_pyruvyl_Trfase"/>
</dbReference>
<reference evidence="2" key="2">
    <citation type="submission" date="2020-09" db="EMBL/GenBank/DDBJ databases">
        <authorList>
            <person name="Sun Q."/>
            <person name="Zhou Y."/>
        </authorList>
    </citation>
    <scope>NUCLEOTIDE SEQUENCE</scope>
    <source>
        <strain evidence="2">CGMCC 4.7306</strain>
    </source>
</reference>
<keyword evidence="3" id="KW-1185">Reference proteome</keyword>
<evidence type="ECO:0000313" key="2">
    <source>
        <dbReference type="EMBL" id="GGL59394.1"/>
    </source>
</evidence>
<dbReference type="EMBL" id="BMMZ01000003">
    <property type="protein sequence ID" value="GGL59394.1"/>
    <property type="molecule type" value="Genomic_DNA"/>
</dbReference>
<accession>A0A917W1X2</accession>
<protein>
    <recommendedName>
        <fullName evidence="1">Polysaccharide pyruvyl transferase domain-containing protein</fullName>
    </recommendedName>
</protein>
<organism evidence="2 3">
    <name type="scientific">Microlunatus endophyticus</name>
    <dbReference type="NCBI Taxonomy" id="1716077"/>
    <lineage>
        <taxon>Bacteria</taxon>
        <taxon>Bacillati</taxon>
        <taxon>Actinomycetota</taxon>
        <taxon>Actinomycetes</taxon>
        <taxon>Propionibacteriales</taxon>
        <taxon>Propionibacteriaceae</taxon>
        <taxon>Microlunatus</taxon>
    </lineage>
</organism>
<reference evidence="2" key="1">
    <citation type="journal article" date="2014" name="Int. J. Syst. Evol. Microbiol.">
        <title>Complete genome sequence of Corynebacterium casei LMG S-19264T (=DSM 44701T), isolated from a smear-ripened cheese.</title>
        <authorList>
            <consortium name="US DOE Joint Genome Institute (JGI-PGF)"/>
            <person name="Walter F."/>
            <person name="Albersmeier A."/>
            <person name="Kalinowski J."/>
            <person name="Ruckert C."/>
        </authorList>
    </citation>
    <scope>NUCLEOTIDE SEQUENCE</scope>
    <source>
        <strain evidence="2">CGMCC 4.7306</strain>
    </source>
</reference>
<dbReference type="PANTHER" id="PTHR36836">
    <property type="entry name" value="COLANIC ACID BIOSYNTHESIS PROTEIN WCAK"/>
    <property type="match status" value="1"/>
</dbReference>
<dbReference type="Pfam" id="PF04230">
    <property type="entry name" value="PS_pyruv_trans"/>
    <property type="match status" value="1"/>
</dbReference>
<dbReference type="RefSeq" id="WP_373288818.1">
    <property type="nucleotide sequence ID" value="NZ_BMMZ01000003.1"/>
</dbReference>
<name>A0A917W1X2_9ACTN</name>